<dbReference type="GO" id="GO:0008483">
    <property type="term" value="F:transaminase activity"/>
    <property type="evidence" value="ECO:0007669"/>
    <property type="project" value="UniProtKB-KW"/>
</dbReference>
<evidence type="ECO:0000256" key="1">
    <source>
        <dbReference type="ARBA" id="ARBA00022898"/>
    </source>
</evidence>
<name>A0A564ZM05_9BACT</name>
<dbReference type="PIRSF" id="PIRSF000390">
    <property type="entry name" value="PLP_StrS"/>
    <property type="match status" value="1"/>
</dbReference>
<evidence type="ECO:0000256" key="5">
    <source>
        <dbReference type="RuleBase" id="RU004508"/>
    </source>
</evidence>
<proteinExistence type="inferred from homology"/>
<dbReference type="InterPro" id="IPR015424">
    <property type="entry name" value="PyrdxlP-dep_Trfase"/>
</dbReference>
<reference evidence="6 7" key="1">
    <citation type="submission" date="2019-07" db="EMBL/GenBank/DDBJ databases">
        <authorList>
            <person name="Cremers G."/>
        </authorList>
    </citation>
    <scope>NUCLEOTIDE SEQUENCE [LARGE SCALE GENOMIC DNA]</scope>
</reference>
<dbReference type="Gene3D" id="3.40.640.10">
    <property type="entry name" value="Type I PLP-dependent aspartate aminotransferase-like (Major domain)"/>
    <property type="match status" value="1"/>
</dbReference>
<gene>
    <name evidence="6" type="ORF">MELA_01983</name>
</gene>
<dbReference type="EMBL" id="CABIKM010000029">
    <property type="protein sequence ID" value="VUZ85598.1"/>
    <property type="molecule type" value="Genomic_DNA"/>
</dbReference>
<comment type="similarity">
    <text evidence="2 5">Belongs to the DegT/DnrJ/EryC1 family.</text>
</comment>
<protein>
    <submittedName>
        <fullName evidence="6">DegT/DnrJ/EryC1/StrS aminotransferase protein family protein</fullName>
    </submittedName>
</protein>
<feature type="active site" description="Proton acceptor" evidence="3">
    <location>
        <position position="187"/>
    </location>
</feature>
<dbReference type="FunFam" id="3.40.640.10:FF:000089">
    <property type="entry name" value="Aminotransferase, DegT/DnrJ/EryC1/StrS family"/>
    <property type="match status" value="1"/>
</dbReference>
<evidence type="ECO:0000313" key="7">
    <source>
        <dbReference type="Proteomes" id="UP000334340"/>
    </source>
</evidence>
<dbReference type="GO" id="GO:0030170">
    <property type="term" value="F:pyridoxal phosphate binding"/>
    <property type="evidence" value="ECO:0007669"/>
    <property type="project" value="UniProtKB-ARBA"/>
</dbReference>
<dbReference type="GO" id="GO:0000271">
    <property type="term" value="P:polysaccharide biosynthetic process"/>
    <property type="evidence" value="ECO:0007669"/>
    <property type="project" value="TreeGrafter"/>
</dbReference>
<dbReference type="Proteomes" id="UP000334340">
    <property type="component" value="Unassembled WGS sequence"/>
</dbReference>
<dbReference type="PANTHER" id="PTHR30244">
    <property type="entry name" value="TRANSAMINASE"/>
    <property type="match status" value="1"/>
</dbReference>
<dbReference type="CDD" id="cd00616">
    <property type="entry name" value="AHBA_syn"/>
    <property type="match status" value="1"/>
</dbReference>
<keyword evidence="1 4" id="KW-0663">Pyridoxal phosphate</keyword>
<keyword evidence="6" id="KW-0808">Transferase</keyword>
<dbReference type="Gene3D" id="3.90.1150.10">
    <property type="entry name" value="Aspartate Aminotransferase, domain 1"/>
    <property type="match status" value="1"/>
</dbReference>
<dbReference type="Pfam" id="PF01041">
    <property type="entry name" value="DegT_DnrJ_EryC1"/>
    <property type="match status" value="1"/>
</dbReference>
<sequence>MRVPFLDLKAQYAVVKDAIRRAIDEVCDNQQFILGPQVRRLEHEIARYCGAPHAVGVSSGTDALLLALMALGIGAGDEVITTPYTFIATAGSIARSGARPVFVDIDPARFTIDSGLIADRITERTRAILPVHLFGRCAEMEPIRTLAAQHQLAVIEDAAQAIGAEDEYGRRAGSIGLMGCFSFYPTKNLGGFGDGGMVVTNDPALASTLFALRNHGSSTKYLHTLLGGNFRLDELQAALLAVKLQYLDRWTEQRIANAEQYDALFRKRGLEHRLQLPEIPKKERHVFNQYVIRTPERDALSHFLESREIGHDIYYPVPLHLQACFEYLGYKKGDMPISEQAAKDALALPIYPELTSPMLEYVVDAVQAFYDT</sequence>
<evidence type="ECO:0000256" key="2">
    <source>
        <dbReference type="ARBA" id="ARBA00037999"/>
    </source>
</evidence>
<evidence type="ECO:0000313" key="6">
    <source>
        <dbReference type="EMBL" id="VUZ85598.1"/>
    </source>
</evidence>
<dbReference type="AlphaFoldDB" id="A0A564ZM05"/>
<keyword evidence="6" id="KW-0032">Aminotransferase</keyword>
<evidence type="ECO:0000256" key="3">
    <source>
        <dbReference type="PIRSR" id="PIRSR000390-1"/>
    </source>
</evidence>
<accession>A0A564ZM05</accession>
<feature type="modified residue" description="N6-(pyridoxal phosphate)lysine" evidence="4">
    <location>
        <position position="187"/>
    </location>
</feature>
<evidence type="ECO:0000256" key="4">
    <source>
        <dbReference type="PIRSR" id="PIRSR000390-2"/>
    </source>
</evidence>
<dbReference type="InterPro" id="IPR015422">
    <property type="entry name" value="PyrdxlP-dep_Trfase_small"/>
</dbReference>
<organism evidence="6 7">
    <name type="scientific">Candidatus Methylomirabilis lanthanidiphila</name>
    <dbReference type="NCBI Taxonomy" id="2211376"/>
    <lineage>
        <taxon>Bacteria</taxon>
        <taxon>Candidatus Methylomirabilota</taxon>
        <taxon>Candidatus Methylomirabilia</taxon>
        <taxon>Candidatus Methylomirabilales</taxon>
        <taxon>Candidatus Methylomirabilaceae</taxon>
        <taxon>Candidatus Methylomirabilis</taxon>
    </lineage>
</organism>
<keyword evidence="7" id="KW-1185">Reference proteome</keyword>
<dbReference type="InterPro" id="IPR015421">
    <property type="entry name" value="PyrdxlP-dep_Trfase_major"/>
</dbReference>
<dbReference type="InterPro" id="IPR000653">
    <property type="entry name" value="DegT/StrS_aminotransferase"/>
</dbReference>
<dbReference type="PANTHER" id="PTHR30244:SF36">
    <property type="entry name" value="3-OXO-GLUCOSE-6-PHOSPHATE:GLUTAMATE AMINOTRANSFERASE"/>
    <property type="match status" value="1"/>
</dbReference>
<dbReference type="SUPFAM" id="SSF53383">
    <property type="entry name" value="PLP-dependent transferases"/>
    <property type="match status" value="1"/>
</dbReference>